<dbReference type="InterPro" id="IPR013785">
    <property type="entry name" value="Aldolase_TIM"/>
</dbReference>
<dbReference type="AlphaFoldDB" id="A0A497F0J7"/>
<dbReference type="EMBL" id="QMRA01000078">
    <property type="protein sequence ID" value="RLE53183.1"/>
    <property type="molecule type" value="Genomic_DNA"/>
</dbReference>
<gene>
    <name evidence="11 14" type="primary">dapA</name>
    <name evidence="14" type="ORF">DRJ26_03675</name>
</gene>
<dbReference type="GO" id="GO:0005737">
    <property type="term" value="C:cytoplasm"/>
    <property type="evidence" value="ECO:0007669"/>
    <property type="project" value="UniProtKB-SubCell"/>
</dbReference>
<dbReference type="EC" id="4.3.3.7" evidence="3 11"/>
<evidence type="ECO:0000256" key="13">
    <source>
        <dbReference type="PIRSR" id="PIRSR001365-2"/>
    </source>
</evidence>
<dbReference type="PRINTS" id="PR00146">
    <property type="entry name" value="DHPICSNTHASE"/>
</dbReference>
<name>A0A497F0J7_9CREN</name>
<dbReference type="HAMAP" id="MF_00418">
    <property type="entry name" value="DapA"/>
    <property type="match status" value="1"/>
</dbReference>
<keyword evidence="5 11" id="KW-0028">Amino-acid biosynthesis</keyword>
<dbReference type="PIRSF" id="PIRSF001365">
    <property type="entry name" value="DHDPS"/>
    <property type="match status" value="1"/>
</dbReference>
<evidence type="ECO:0000256" key="8">
    <source>
        <dbReference type="ARBA" id="ARBA00023239"/>
    </source>
</evidence>
<comment type="function">
    <text evidence="1 11">Catalyzes the condensation of (S)-aspartate-beta-semialdehyde [(S)-ASA] and pyruvate to 4-hydroxy-tetrahydrodipicolinate (HTPA).</text>
</comment>
<evidence type="ECO:0000256" key="1">
    <source>
        <dbReference type="ARBA" id="ARBA00003294"/>
    </source>
</evidence>
<feature type="site" description="Part of a proton relay during catalysis" evidence="11">
    <location>
        <position position="109"/>
    </location>
</feature>
<dbReference type="Proteomes" id="UP000269499">
    <property type="component" value="Unassembled WGS sequence"/>
</dbReference>
<dbReference type="GO" id="GO:0008675">
    <property type="term" value="F:2-dehydro-3-deoxy-phosphogluconate aldolase activity"/>
    <property type="evidence" value="ECO:0007669"/>
    <property type="project" value="UniProtKB-ARBA"/>
</dbReference>
<comment type="subcellular location">
    <subcellularLocation>
        <location evidence="11">Cytoplasm</location>
    </subcellularLocation>
</comment>
<keyword evidence="6 11" id="KW-0220">Diaminopimelate biosynthesis</keyword>
<comment type="pathway">
    <text evidence="2 11">Amino-acid biosynthesis; L-lysine biosynthesis via DAP pathway; (S)-tetrahydrodipicolinate from L-aspartate: step 3/4.</text>
</comment>
<evidence type="ECO:0000256" key="11">
    <source>
        <dbReference type="HAMAP-Rule" id="MF_00418"/>
    </source>
</evidence>
<dbReference type="InterPro" id="IPR005263">
    <property type="entry name" value="DapA"/>
</dbReference>
<evidence type="ECO:0000256" key="5">
    <source>
        <dbReference type="ARBA" id="ARBA00022605"/>
    </source>
</evidence>
<comment type="caution">
    <text evidence="14">The sequence shown here is derived from an EMBL/GenBank/DDBJ whole genome shotgun (WGS) entry which is preliminary data.</text>
</comment>
<accession>A0A497F0J7</accession>
<keyword evidence="4 11" id="KW-0963">Cytoplasm</keyword>
<dbReference type="NCBIfam" id="TIGR00674">
    <property type="entry name" value="dapA"/>
    <property type="match status" value="1"/>
</dbReference>
<reference evidence="14 15" key="1">
    <citation type="submission" date="2018-06" db="EMBL/GenBank/DDBJ databases">
        <title>Extensive metabolic versatility and redundancy in microbially diverse, dynamic hydrothermal sediments.</title>
        <authorList>
            <person name="Dombrowski N."/>
            <person name="Teske A."/>
            <person name="Baker B.J."/>
        </authorList>
    </citation>
    <scope>NUCLEOTIDE SEQUENCE [LARGE SCALE GENOMIC DNA]</scope>
    <source>
        <strain evidence="14">B20_G2</strain>
    </source>
</reference>
<evidence type="ECO:0000256" key="7">
    <source>
        <dbReference type="ARBA" id="ARBA00023154"/>
    </source>
</evidence>
<dbReference type="GO" id="GO:0008840">
    <property type="term" value="F:4-hydroxy-tetrahydrodipicolinate synthase activity"/>
    <property type="evidence" value="ECO:0007669"/>
    <property type="project" value="UniProtKB-UniRule"/>
</dbReference>
<evidence type="ECO:0000256" key="12">
    <source>
        <dbReference type="PIRSR" id="PIRSR001365-1"/>
    </source>
</evidence>
<comment type="subunit">
    <text evidence="11">Homotetramer; dimer of dimers.</text>
</comment>
<proteinExistence type="inferred from homology"/>
<dbReference type="SUPFAM" id="SSF51569">
    <property type="entry name" value="Aldolase"/>
    <property type="match status" value="1"/>
</dbReference>
<dbReference type="GO" id="GO:0019877">
    <property type="term" value="P:diaminopimelate biosynthetic process"/>
    <property type="evidence" value="ECO:0007669"/>
    <property type="project" value="UniProtKB-UniRule"/>
</dbReference>
<dbReference type="GO" id="GO:0009089">
    <property type="term" value="P:lysine biosynthetic process via diaminopimelate"/>
    <property type="evidence" value="ECO:0007669"/>
    <property type="project" value="UniProtKB-UniRule"/>
</dbReference>
<dbReference type="InterPro" id="IPR020625">
    <property type="entry name" value="Schiff_base-form_aldolases_AS"/>
</dbReference>
<evidence type="ECO:0000256" key="10">
    <source>
        <dbReference type="ARBA" id="ARBA00047836"/>
    </source>
</evidence>
<feature type="binding site" evidence="11 13">
    <location>
        <position position="206"/>
    </location>
    <ligand>
        <name>pyruvate</name>
        <dbReference type="ChEBI" id="CHEBI:15361"/>
    </ligand>
</feature>
<evidence type="ECO:0000256" key="3">
    <source>
        <dbReference type="ARBA" id="ARBA00012086"/>
    </source>
</evidence>
<protein>
    <recommendedName>
        <fullName evidence="3 11">4-hydroxy-tetrahydrodipicolinate synthase</fullName>
        <shortName evidence="11">HTPA synthase</shortName>
        <ecNumber evidence="3 11">4.3.3.7</ecNumber>
    </recommendedName>
</protein>
<evidence type="ECO:0000256" key="6">
    <source>
        <dbReference type="ARBA" id="ARBA00022915"/>
    </source>
</evidence>
<dbReference type="Gene3D" id="3.20.20.70">
    <property type="entry name" value="Aldolase class I"/>
    <property type="match status" value="1"/>
</dbReference>
<feature type="active site" description="Schiff-base intermediate with substrate" evidence="11 12">
    <location>
        <position position="164"/>
    </location>
</feature>
<evidence type="ECO:0000313" key="14">
    <source>
        <dbReference type="EMBL" id="RLE53183.1"/>
    </source>
</evidence>
<dbReference type="PROSITE" id="PS00666">
    <property type="entry name" value="DHDPS_2"/>
    <property type="match status" value="1"/>
</dbReference>
<keyword evidence="8 11" id="KW-0456">Lyase</keyword>
<comment type="catalytic activity">
    <reaction evidence="10 11">
        <text>L-aspartate 4-semialdehyde + pyruvate = (2S,4S)-4-hydroxy-2,3,4,5-tetrahydrodipicolinate + H2O + H(+)</text>
        <dbReference type="Rhea" id="RHEA:34171"/>
        <dbReference type="ChEBI" id="CHEBI:15361"/>
        <dbReference type="ChEBI" id="CHEBI:15377"/>
        <dbReference type="ChEBI" id="CHEBI:15378"/>
        <dbReference type="ChEBI" id="CHEBI:67139"/>
        <dbReference type="ChEBI" id="CHEBI:537519"/>
        <dbReference type="EC" id="4.3.3.7"/>
    </reaction>
</comment>
<evidence type="ECO:0000256" key="4">
    <source>
        <dbReference type="ARBA" id="ARBA00022490"/>
    </source>
</evidence>
<sequence length="294" mass="32432">MLNLSGIFVPHVTPFKLDESIDFDALKICINYWIESGLSGLVTLGSNGEFPYLTKEEKIKLIQFVLDEVNGKIPVIVGTGAPSTKETLQLSKEAADLGADALIIVQPYYYKISEKELISHYSEILKSIDVPIILYNIPKFTGYNMGVKVVEKLVNEFSNIVGIKDSSNNIHQVSELIRTVGNKISVLAGNADMIFTTLMLGGKGAIVAVANFIPEILVKLYSAFSRGDYDVARRMQMIVNEATSILNQYNQIAAVKAFVNLRGMPGGIPRKPILPLKGDELLPLKEFLKKLKLL</sequence>
<dbReference type="Pfam" id="PF00701">
    <property type="entry name" value="DHDPS"/>
    <property type="match status" value="1"/>
</dbReference>
<comment type="caution">
    <text evidence="11">Lacks conserved residue(s) required for the propagation of feature annotation.</text>
</comment>
<dbReference type="UniPathway" id="UPA00034">
    <property type="reaction ID" value="UER00017"/>
</dbReference>
<evidence type="ECO:0000256" key="9">
    <source>
        <dbReference type="ARBA" id="ARBA00023270"/>
    </source>
</evidence>
<comment type="similarity">
    <text evidence="11">Belongs to the DapA family.</text>
</comment>
<keyword evidence="9 11" id="KW-0704">Schiff base</keyword>
<dbReference type="SMART" id="SM01130">
    <property type="entry name" value="DHDPS"/>
    <property type="match status" value="1"/>
</dbReference>
<dbReference type="InterPro" id="IPR002220">
    <property type="entry name" value="DapA-like"/>
</dbReference>
<feature type="active site" description="Proton donor/acceptor" evidence="11 12">
    <location>
        <position position="135"/>
    </location>
</feature>
<dbReference type="PANTHER" id="PTHR12128">
    <property type="entry name" value="DIHYDRODIPICOLINATE SYNTHASE"/>
    <property type="match status" value="1"/>
</dbReference>
<dbReference type="PANTHER" id="PTHR12128:SF66">
    <property type="entry name" value="4-HYDROXY-2-OXOGLUTARATE ALDOLASE, MITOCHONDRIAL"/>
    <property type="match status" value="1"/>
</dbReference>
<dbReference type="CDD" id="cd00408">
    <property type="entry name" value="DHDPS-like"/>
    <property type="match status" value="1"/>
</dbReference>
<evidence type="ECO:0000313" key="15">
    <source>
        <dbReference type="Proteomes" id="UP000269499"/>
    </source>
</evidence>
<keyword evidence="7 11" id="KW-0457">Lysine biosynthesis</keyword>
<comment type="caution">
    <text evidence="11">Was originally thought to be a dihydrodipicolinate synthase (DHDPS), catalyzing the condensation of (S)-aspartate-beta-semialdehyde [(S)-ASA] and pyruvate to dihydrodipicolinate (DHDP). However, it was shown in E.coli that the product of the enzymatic reaction is not dihydrodipicolinate but in fact (4S)-4-hydroxy-2,3,4,5-tetrahydro-(2S)-dipicolinic acid (HTPA), and that the consecutive dehydration reaction leading to DHDP is not spontaneous but catalyzed by DapB.</text>
</comment>
<evidence type="ECO:0000256" key="2">
    <source>
        <dbReference type="ARBA" id="ARBA00005120"/>
    </source>
</evidence>
<organism evidence="14 15">
    <name type="scientific">Thermoproteota archaeon</name>
    <dbReference type="NCBI Taxonomy" id="2056631"/>
    <lineage>
        <taxon>Archaea</taxon>
        <taxon>Thermoproteota</taxon>
    </lineage>
</organism>
<feature type="site" description="Part of a proton relay during catalysis" evidence="11">
    <location>
        <position position="46"/>
    </location>
</feature>